<organism evidence="1 2">
    <name type="scientific">Suillus fuscotomentosus</name>
    <dbReference type="NCBI Taxonomy" id="1912939"/>
    <lineage>
        <taxon>Eukaryota</taxon>
        <taxon>Fungi</taxon>
        <taxon>Dikarya</taxon>
        <taxon>Basidiomycota</taxon>
        <taxon>Agaricomycotina</taxon>
        <taxon>Agaricomycetes</taxon>
        <taxon>Agaricomycetidae</taxon>
        <taxon>Boletales</taxon>
        <taxon>Suillineae</taxon>
        <taxon>Suillaceae</taxon>
        <taxon>Suillus</taxon>
    </lineage>
</organism>
<evidence type="ECO:0000313" key="2">
    <source>
        <dbReference type="Proteomes" id="UP001195769"/>
    </source>
</evidence>
<keyword evidence="2" id="KW-1185">Reference proteome</keyword>
<dbReference type="EMBL" id="JABBWK010000080">
    <property type="protein sequence ID" value="KAG1894458.1"/>
    <property type="molecule type" value="Genomic_DNA"/>
</dbReference>
<comment type="caution">
    <text evidence="1">The sequence shown here is derived from an EMBL/GenBank/DDBJ whole genome shotgun (WGS) entry which is preliminary data.</text>
</comment>
<dbReference type="SUPFAM" id="SSF57903">
    <property type="entry name" value="FYVE/PHD zinc finger"/>
    <property type="match status" value="1"/>
</dbReference>
<dbReference type="GeneID" id="64659466"/>
<evidence type="ECO:0008006" key="3">
    <source>
        <dbReference type="Google" id="ProtNLM"/>
    </source>
</evidence>
<evidence type="ECO:0000313" key="1">
    <source>
        <dbReference type="EMBL" id="KAG1894458.1"/>
    </source>
</evidence>
<accession>A0AAD4DV29</accession>
<sequence>MNERERIPLHSIRTFRTRGSLVGEYDFYCRCGSREHGDLQEESEVAIQCHNCERWSHVACQRDGRASNLAKKEPFYCDTPDCAPYSDRVLLAQIRRPKRMNSFTMYRPGKGALARHDKYWYPVRIKSCRQVRGNTLYTVKWWRHCSFKPNTQPPLELGEADLVDALYGDHKHRRMIRLGRWTHAHEVPQHEDIIANFRHIPYSVYIDEALAPHSQLLTNIFEQPDAAKMRNAVPVIGYLADLSEKTGRKHTTVPYCGDLSLTDCAQIANWVYHHIPGASKQIVNWLNCATYAHACTIVVAKRKKNQLQEMAEDILTEPNAILQAAWLDLQLSYDLSAMDVDVDLECLGILEQRMFELSLAAGAAGNEQWGKDAGTHQDRWNPYEGLPEHWNHGDRDPYAPEFEGELDVRRFHIHSGRLH</sequence>
<protein>
    <recommendedName>
        <fullName evidence="3">Zinc finger PHD-type domain-containing protein</fullName>
    </recommendedName>
</protein>
<dbReference type="Gene3D" id="3.30.40.10">
    <property type="entry name" value="Zinc/RING finger domain, C3HC4 (zinc finger)"/>
    <property type="match status" value="1"/>
</dbReference>
<dbReference type="Proteomes" id="UP001195769">
    <property type="component" value="Unassembled WGS sequence"/>
</dbReference>
<dbReference type="InterPro" id="IPR013083">
    <property type="entry name" value="Znf_RING/FYVE/PHD"/>
</dbReference>
<name>A0AAD4DV29_9AGAM</name>
<gene>
    <name evidence="1" type="ORF">F5891DRAFT_1152452</name>
</gene>
<dbReference type="AlphaFoldDB" id="A0AAD4DV29"/>
<dbReference type="InterPro" id="IPR011011">
    <property type="entry name" value="Znf_FYVE_PHD"/>
</dbReference>
<proteinExistence type="predicted"/>
<reference evidence="1" key="1">
    <citation type="journal article" date="2020" name="New Phytol.">
        <title>Comparative genomics reveals dynamic genome evolution in host specialist ectomycorrhizal fungi.</title>
        <authorList>
            <person name="Lofgren L.A."/>
            <person name="Nguyen N.H."/>
            <person name="Vilgalys R."/>
            <person name="Ruytinx J."/>
            <person name="Liao H.L."/>
            <person name="Branco S."/>
            <person name="Kuo A."/>
            <person name="LaButti K."/>
            <person name="Lipzen A."/>
            <person name="Andreopoulos W."/>
            <person name="Pangilinan J."/>
            <person name="Riley R."/>
            <person name="Hundley H."/>
            <person name="Na H."/>
            <person name="Barry K."/>
            <person name="Grigoriev I.V."/>
            <person name="Stajich J.E."/>
            <person name="Kennedy P.G."/>
        </authorList>
    </citation>
    <scope>NUCLEOTIDE SEQUENCE</scope>
    <source>
        <strain evidence="1">FC203</strain>
    </source>
</reference>
<dbReference type="RefSeq" id="XP_041220034.1">
    <property type="nucleotide sequence ID" value="XM_041365168.1"/>
</dbReference>